<keyword evidence="4" id="KW-1185">Reference proteome</keyword>
<dbReference type="EMBL" id="JAWWNJ010000011">
    <property type="protein sequence ID" value="KAK7044481.1"/>
    <property type="molecule type" value="Genomic_DNA"/>
</dbReference>
<name>A0AAW0CWC9_9AGAR</name>
<proteinExistence type="predicted"/>
<gene>
    <name evidence="3" type="ORF">R3P38DRAFT_2879003</name>
</gene>
<keyword evidence="2" id="KW-0472">Membrane</keyword>
<evidence type="ECO:0000256" key="1">
    <source>
        <dbReference type="SAM" id="MobiDB-lite"/>
    </source>
</evidence>
<feature type="region of interest" description="Disordered" evidence="1">
    <location>
        <begin position="1"/>
        <end position="38"/>
    </location>
</feature>
<evidence type="ECO:0000256" key="2">
    <source>
        <dbReference type="SAM" id="Phobius"/>
    </source>
</evidence>
<dbReference type="Proteomes" id="UP001362999">
    <property type="component" value="Unassembled WGS sequence"/>
</dbReference>
<dbReference type="AlphaFoldDB" id="A0AAW0CWC9"/>
<comment type="caution">
    <text evidence="3">The sequence shown here is derived from an EMBL/GenBank/DDBJ whole genome shotgun (WGS) entry which is preliminary data.</text>
</comment>
<feature type="non-terminal residue" evidence="3">
    <location>
        <position position="211"/>
    </location>
</feature>
<keyword evidence="2" id="KW-0812">Transmembrane</keyword>
<sequence>MALQTEPRSAPTSSPTSDAASEPSASPTPSPNPTDAGGFTLTASPPLILAFLAVGMFAISMIVFFGWRRIAAARTPWVPPSEAVSIGERPKIWDVWMSCEQSQEISRAEWRNIQSQPLSATIWDHAPPVLPPDNPPPPRHQSLAMEAFTHLRQRYRERHRRQEDAMLEAKSSSSESLLRLQLQVAVTIAMPTPDFVGTSSRPENTDDDEQL</sequence>
<accession>A0AAW0CWC9</accession>
<keyword evidence="2" id="KW-1133">Transmembrane helix</keyword>
<evidence type="ECO:0000313" key="4">
    <source>
        <dbReference type="Proteomes" id="UP001362999"/>
    </source>
</evidence>
<feature type="compositionally biased region" description="Low complexity" evidence="1">
    <location>
        <begin position="1"/>
        <end position="25"/>
    </location>
</feature>
<reference evidence="3 4" key="1">
    <citation type="journal article" date="2024" name="J Genomics">
        <title>Draft genome sequencing and assembly of Favolaschia claudopus CIRM-BRFM 2984 isolated from oak limbs.</title>
        <authorList>
            <person name="Navarro D."/>
            <person name="Drula E."/>
            <person name="Chaduli D."/>
            <person name="Cazenave R."/>
            <person name="Ahrendt S."/>
            <person name="Wang J."/>
            <person name="Lipzen A."/>
            <person name="Daum C."/>
            <person name="Barry K."/>
            <person name="Grigoriev I.V."/>
            <person name="Favel A."/>
            <person name="Rosso M.N."/>
            <person name="Martin F."/>
        </authorList>
    </citation>
    <scope>NUCLEOTIDE SEQUENCE [LARGE SCALE GENOMIC DNA]</scope>
    <source>
        <strain evidence="3 4">CIRM-BRFM 2984</strain>
    </source>
</reference>
<evidence type="ECO:0000313" key="3">
    <source>
        <dbReference type="EMBL" id="KAK7044481.1"/>
    </source>
</evidence>
<feature type="transmembrane region" description="Helical" evidence="2">
    <location>
        <begin position="47"/>
        <end position="67"/>
    </location>
</feature>
<protein>
    <submittedName>
        <fullName evidence="3">Uncharacterized protein</fullName>
    </submittedName>
</protein>
<feature type="region of interest" description="Disordered" evidence="1">
    <location>
        <begin position="191"/>
        <end position="211"/>
    </location>
</feature>
<organism evidence="3 4">
    <name type="scientific">Favolaschia claudopus</name>
    <dbReference type="NCBI Taxonomy" id="2862362"/>
    <lineage>
        <taxon>Eukaryota</taxon>
        <taxon>Fungi</taxon>
        <taxon>Dikarya</taxon>
        <taxon>Basidiomycota</taxon>
        <taxon>Agaricomycotina</taxon>
        <taxon>Agaricomycetes</taxon>
        <taxon>Agaricomycetidae</taxon>
        <taxon>Agaricales</taxon>
        <taxon>Marasmiineae</taxon>
        <taxon>Mycenaceae</taxon>
        <taxon>Favolaschia</taxon>
    </lineage>
</organism>